<sequence>MTTNQTFLSRSASQRFTLYACVWSGAGLMALIGMGINQDAGNIVLGLLGMANEDNNNSEQSFSEQTNTLPKFLGVEVDHHSPRPQVHQSQSANAIPHCTNHKLPSHAGSDGYTETTMARASALDLFGLMQSGASRLQHTVNQHLNLLSTSATTSPAGTIFDQVTVSPSCSFRSTFVHNSAGENDATSKASHDVSDASCEGHLQALSIDGVALLIVSFLDGESLARVQGVNIAWRAFIKQYREPLYRSLMEERRVFHTVITSTSAFKSYLFSLRHELDRELAHTHAVHPTHQALEQYCASTEQHGFVAMFCDIIEFRDPRIARFVAWKRQSALSMVLAATPDHVMKFRKRSSYVGPITFVPVDNPLWPVFTSSPVDAPGFMGYAFDHVTMVQGYEELKNTVVKSILKELMIFDTPENAAAYGRRIGRAPYAAILEDEDAQIQVGQAERTSHLTFSSPLRRQLSKYPVAKRINCLRAKIKAVDDCIATTPNSNLNPSFIPA</sequence>
<evidence type="ECO:0000256" key="1">
    <source>
        <dbReference type="SAM" id="Phobius"/>
    </source>
</evidence>
<name>A0A9W6WRF7_9STRA</name>
<protein>
    <submittedName>
        <fullName evidence="2">Unnamed protein product</fullName>
    </submittedName>
</protein>
<organism evidence="2 3">
    <name type="scientific">Phytophthora lilii</name>
    <dbReference type="NCBI Taxonomy" id="2077276"/>
    <lineage>
        <taxon>Eukaryota</taxon>
        <taxon>Sar</taxon>
        <taxon>Stramenopiles</taxon>
        <taxon>Oomycota</taxon>
        <taxon>Peronosporomycetes</taxon>
        <taxon>Peronosporales</taxon>
        <taxon>Peronosporaceae</taxon>
        <taxon>Phytophthora</taxon>
    </lineage>
</organism>
<dbReference type="OrthoDB" id="66938at2759"/>
<dbReference type="EMBL" id="BSXW01000147">
    <property type="protein sequence ID" value="GMF13207.1"/>
    <property type="molecule type" value="Genomic_DNA"/>
</dbReference>
<evidence type="ECO:0000313" key="3">
    <source>
        <dbReference type="Proteomes" id="UP001165083"/>
    </source>
</evidence>
<feature type="transmembrane region" description="Helical" evidence="1">
    <location>
        <begin position="16"/>
        <end position="36"/>
    </location>
</feature>
<comment type="caution">
    <text evidence="2">The sequence shown here is derived from an EMBL/GenBank/DDBJ whole genome shotgun (WGS) entry which is preliminary data.</text>
</comment>
<dbReference type="AlphaFoldDB" id="A0A9W6WRF7"/>
<gene>
    <name evidence="2" type="ORF">Plil01_000370600</name>
</gene>
<keyword evidence="1" id="KW-0472">Membrane</keyword>
<keyword evidence="3" id="KW-1185">Reference proteome</keyword>
<keyword evidence="1" id="KW-1133">Transmembrane helix</keyword>
<evidence type="ECO:0000313" key="2">
    <source>
        <dbReference type="EMBL" id="GMF13207.1"/>
    </source>
</evidence>
<proteinExistence type="predicted"/>
<keyword evidence="1" id="KW-0812">Transmembrane</keyword>
<accession>A0A9W6WRF7</accession>
<dbReference type="Proteomes" id="UP001165083">
    <property type="component" value="Unassembled WGS sequence"/>
</dbReference>
<reference evidence="2" key="1">
    <citation type="submission" date="2023-04" db="EMBL/GenBank/DDBJ databases">
        <title>Phytophthora lilii NBRC 32176.</title>
        <authorList>
            <person name="Ichikawa N."/>
            <person name="Sato H."/>
            <person name="Tonouchi N."/>
        </authorList>
    </citation>
    <scope>NUCLEOTIDE SEQUENCE</scope>
    <source>
        <strain evidence="2">NBRC 32176</strain>
    </source>
</reference>